<organism evidence="4 5">
    <name type="scientific">Cellvibrio polysaccharolyticus</name>
    <dbReference type="NCBI Taxonomy" id="2082724"/>
    <lineage>
        <taxon>Bacteria</taxon>
        <taxon>Pseudomonadati</taxon>
        <taxon>Pseudomonadota</taxon>
        <taxon>Gammaproteobacteria</taxon>
        <taxon>Cellvibrionales</taxon>
        <taxon>Cellvibrionaceae</taxon>
        <taxon>Cellvibrio</taxon>
    </lineage>
</organism>
<dbReference type="InterPro" id="IPR013783">
    <property type="entry name" value="Ig-like_fold"/>
</dbReference>
<feature type="signal peptide" evidence="2">
    <location>
        <begin position="1"/>
        <end position="20"/>
    </location>
</feature>
<accession>A0A928V1Y8</accession>
<dbReference type="InterPro" id="IPR036116">
    <property type="entry name" value="FN3_sf"/>
</dbReference>
<gene>
    <name evidence="4" type="ORF">C4F51_00450</name>
</gene>
<protein>
    <submittedName>
        <fullName evidence="4">Fibronectin type III domain-containing protein</fullName>
    </submittedName>
</protein>
<dbReference type="Proteomes" id="UP000652567">
    <property type="component" value="Unassembled WGS sequence"/>
</dbReference>
<dbReference type="PROSITE" id="PS50853">
    <property type="entry name" value="FN3"/>
    <property type="match status" value="1"/>
</dbReference>
<dbReference type="InterPro" id="IPR003961">
    <property type="entry name" value="FN3_dom"/>
</dbReference>
<keyword evidence="5" id="KW-1185">Reference proteome</keyword>
<feature type="domain" description="Fibronectin type-III" evidence="3">
    <location>
        <begin position="277"/>
        <end position="371"/>
    </location>
</feature>
<name>A0A928V1Y8_9GAMM</name>
<evidence type="ECO:0000313" key="4">
    <source>
        <dbReference type="EMBL" id="MBE8715655.1"/>
    </source>
</evidence>
<dbReference type="EMBL" id="PRDL01000001">
    <property type="protein sequence ID" value="MBE8715655.1"/>
    <property type="molecule type" value="Genomic_DNA"/>
</dbReference>
<proteinExistence type="predicted"/>
<dbReference type="PROSITE" id="PS51257">
    <property type="entry name" value="PROKAR_LIPOPROTEIN"/>
    <property type="match status" value="1"/>
</dbReference>
<dbReference type="CDD" id="cd00063">
    <property type="entry name" value="FN3"/>
    <property type="match status" value="1"/>
</dbReference>
<evidence type="ECO:0000256" key="1">
    <source>
        <dbReference type="SAM" id="MobiDB-lite"/>
    </source>
</evidence>
<dbReference type="RefSeq" id="WP_193906167.1">
    <property type="nucleotide sequence ID" value="NZ_PRDL01000001.1"/>
</dbReference>
<feature type="chain" id="PRO_5037802070" evidence="2">
    <location>
        <begin position="21"/>
        <end position="546"/>
    </location>
</feature>
<evidence type="ECO:0000256" key="2">
    <source>
        <dbReference type="SAM" id="SignalP"/>
    </source>
</evidence>
<comment type="caution">
    <text evidence="4">The sequence shown here is derived from an EMBL/GenBank/DDBJ whole genome shotgun (WGS) entry which is preliminary data.</text>
</comment>
<feature type="compositionally biased region" description="Low complexity" evidence="1">
    <location>
        <begin position="42"/>
        <end position="52"/>
    </location>
</feature>
<keyword evidence="2" id="KW-0732">Signal</keyword>
<evidence type="ECO:0000259" key="3">
    <source>
        <dbReference type="PROSITE" id="PS50853"/>
    </source>
</evidence>
<dbReference type="Pfam" id="PF00041">
    <property type="entry name" value="fn3"/>
    <property type="match status" value="1"/>
</dbReference>
<sequence length="546" mass="56980">MKKIQSLSVLFVCISLVACGGDPKSASAKPDSLWPEGHERGSSSSSSSGGEEPAAIVNQPIPFHENFDNAVDTPGFFSAAYKGLNTDSSLPFYFAAGGFLDDEGNVSPTSNSWITGDDNRKLQLGNGRFTIAQTRQEVGTTTADTSVPTWGELDLTRPYKISFCVSSVGTPSNSNFEIYVDNNTTGGNNSRYGAGNASRIFQMATHNLTPGQRVEVLVPGASGAQIGAEHSFLQFRVSSGGWAVIDDLVIEYQGEPHTFNLPACTAAASLPPVPSVPPVTPTAPSVIAGDEQLTVVWESAGLGATYELLYNTVNDVASALPFDGNPVSATSATITGLVNDTTYHVFVKARNSAGSSEYSEAGSGTPRVPAAGGGGDAVLSEDFAASDAATFFNAAYKSITGDSALPLYVAVAGSDRITVSDGVLSMHNARFTIGDKGGATTAADQPNGSLDLSKPYRIRFQIIAAEGTGNFQVYVDNNTTGAGNSIHAGISSTASRLLQQSPADITAFPYEVEITSDVGTATSLLQLRADSNVTRLSIDNLVIEYQ</sequence>
<reference evidence="4" key="1">
    <citation type="submission" date="2018-07" db="EMBL/GenBank/DDBJ databases">
        <title>Genome assembly of strain Ka43.</title>
        <authorList>
            <person name="Kukolya J."/>
            <person name="Nagy I."/>
            <person name="Horvath B."/>
            <person name="Toth A."/>
        </authorList>
    </citation>
    <scope>NUCLEOTIDE SEQUENCE</scope>
    <source>
        <strain evidence="4">KB43</strain>
    </source>
</reference>
<feature type="region of interest" description="Disordered" evidence="1">
    <location>
        <begin position="26"/>
        <end position="54"/>
    </location>
</feature>
<dbReference type="SUPFAM" id="SSF49265">
    <property type="entry name" value="Fibronectin type III"/>
    <property type="match status" value="1"/>
</dbReference>
<dbReference type="SMART" id="SM00060">
    <property type="entry name" value="FN3"/>
    <property type="match status" value="1"/>
</dbReference>
<dbReference type="AlphaFoldDB" id="A0A928V1Y8"/>
<dbReference type="Gene3D" id="2.60.40.10">
    <property type="entry name" value="Immunoglobulins"/>
    <property type="match status" value="1"/>
</dbReference>
<evidence type="ECO:0000313" key="5">
    <source>
        <dbReference type="Proteomes" id="UP000652567"/>
    </source>
</evidence>